<dbReference type="AlphaFoldDB" id="A0A381VCZ3"/>
<dbReference type="EMBL" id="UINC01008498">
    <property type="protein sequence ID" value="SVA38222.1"/>
    <property type="molecule type" value="Genomic_DNA"/>
</dbReference>
<organism evidence="1">
    <name type="scientific">marine metagenome</name>
    <dbReference type="NCBI Taxonomy" id="408172"/>
    <lineage>
        <taxon>unclassified sequences</taxon>
        <taxon>metagenomes</taxon>
        <taxon>ecological metagenomes</taxon>
    </lineage>
</organism>
<gene>
    <name evidence="1" type="ORF">METZ01_LOCUS91076</name>
</gene>
<name>A0A381VCZ3_9ZZZZ</name>
<evidence type="ECO:0000313" key="1">
    <source>
        <dbReference type="EMBL" id="SVA38222.1"/>
    </source>
</evidence>
<proteinExistence type="predicted"/>
<protein>
    <submittedName>
        <fullName evidence="1">Uncharacterized protein</fullName>
    </submittedName>
</protein>
<sequence>MNRCNHSITGLISVFGLLTGSSGVLAQPIPLQGIPASDSLSAEDIWQNPTFVGSVVNGGPTAHSEW</sequence>
<reference evidence="1" key="1">
    <citation type="submission" date="2018-05" db="EMBL/GenBank/DDBJ databases">
        <authorList>
            <person name="Lanie J.A."/>
            <person name="Ng W.-L."/>
            <person name="Kazmierczak K.M."/>
            <person name="Andrzejewski T.M."/>
            <person name="Davidsen T.M."/>
            <person name="Wayne K.J."/>
            <person name="Tettelin H."/>
            <person name="Glass J.I."/>
            <person name="Rusch D."/>
            <person name="Podicherti R."/>
            <person name="Tsui H.-C.T."/>
            <person name="Winkler M.E."/>
        </authorList>
    </citation>
    <scope>NUCLEOTIDE SEQUENCE</scope>
</reference>
<accession>A0A381VCZ3</accession>